<protein>
    <submittedName>
        <fullName evidence="1">Uncharacterized protein</fullName>
    </submittedName>
</protein>
<dbReference type="RefSeq" id="WP_111864103.1">
    <property type="nucleotide sequence ID" value="NZ_QLYX01000003.1"/>
</dbReference>
<dbReference type="Proteomes" id="UP000251891">
    <property type="component" value="Unassembled WGS sequence"/>
</dbReference>
<keyword evidence="2" id="KW-1185">Reference proteome</keyword>
<comment type="caution">
    <text evidence="1">The sequence shown here is derived from an EMBL/GenBank/DDBJ whole genome shotgun (WGS) entry which is preliminary data.</text>
</comment>
<accession>A0A365H988</accession>
<gene>
    <name evidence="1" type="ORF">DPM19_07575</name>
</gene>
<dbReference type="OrthoDB" id="3539696at2"/>
<evidence type="ECO:0000313" key="1">
    <source>
        <dbReference type="EMBL" id="RAY15641.1"/>
    </source>
</evidence>
<organism evidence="1 2">
    <name type="scientific">Actinomadura craniellae</name>
    <dbReference type="NCBI Taxonomy" id="2231787"/>
    <lineage>
        <taxon>Bacteria</taxon>
        <taxon>Bacillati</taxon>
        <taxon>Actinomycetota</taxon>
        <taxon>Actinomycetes</taxon>
        <taxon>Streptosporangiales</taxon>
        <taxon>Thermomonosporaceae</taxon>
        <taxon>Actinomadura</taxon>
    </lineage>
</organism>
<dbReference type="AlphaFoldDB" id="A0A365H988"/>
<name>A0A365H988_9ACTN</name>
<sequence>MQPGSRDQFDELARISMAEGMVRGMAKGMVEGEVRGRAESVLVVLSARGLEVPDDVRAQISACADLARLEDLIRSAVTVDSARTLLS</sequence>
<evidence type="ECO:0000313" key="2">
    <source>
        <dbReference type="Proteomes" id="UP000251891"/>
    </source>
</evidence>
<dbReference type="EMBL" id="QLYX01000003">
    <property type="protein sequence ID" value="RAY15641.1"/>
    <property type="molecule type" value="Genomic_DNA"/>
</dbReference>
<proteinExistence type="predicted"/>
<reference evidence="1 2" key="1">
    <citation type="submission" date="2018-06" db="EMBL/GenBank/DDBJ databases">
        <title>Actinomadura craniellae sp. nov. isolated from marine sponge Craniella sp.</title>
        <authorList>
            <person name="Li L."/>
            <person name="Xu Q.H."/>
            <person name="Lin H.W."/>
            <person name="Lu Y.H."/>
        </authorList>
    </citation>
    <scope>NUCLEOTIDE SEQUENCE [LARGE SCALE GENOMIC DNA]</scope>
    <source>
        <strain evidence="1 2">LHW63021</strain>
    </source>
</reference>